<keyword evidence="3 4" id="KW-0472">Membrane</keyword>
<comment type="caution">
    <text evidence="6">The sequence shown here is derived from an EMBL/GenBank/DDBJ whole genome shotgun (WGS) entry which is preliminary data.</text>
</comment>
<feature type="transmembrane region" description="Helical" evidence="4">
    <location>
        <begin position="256"/>
        <end position="277"/>
    </location>
</feature>
<organism evidence="6 7">
    <name type="scientific">Elstera cyanobacteriorum</name>
    <dbReference type="NCBI Taxonomy" id="2022747"/>
    <lineage>
        <taxon>Bacteria</taxon>
        <taxon>Pseudomonadati</taxon>
        <taxon>Pseudomonadota</taxon>
        <taxon>Alphaproteobacteria</taxon>
        <taxon>Rhodospirillales</taxon>
        <taxon>Rhodospirillaceae</taxon>
        <taxon>Elstera</taxon>
    </lineage>
</organism>
<dbReference type="AlphaFoldDB" id="A0A255XLJ7"/>
<evidence type="ECO:0000259" key="5">
    <source>
        <dbReference type="PROSITE" id="PS50850"/>
    </source>
</evidence>
<dbReference type="Pfam" id="PF07690">
    <property type="entry name" value="MFS_1"/>
    <property type="match status" value="1"/>
</dbReference>
<dbReference type="EMBL" id="NOXS01000033">
    <property type="protein sequence ID" value="OYQ17771.1"/>
    <property type="molecule type" value="Genomic_DNA"/>
</dbReference>
<dbReference type="Gene3D" id="1.20.1250.20">
    <property type="entry name" value="MFS general substrate transporter like domains"/>
    <property type="match status" value="2"/>
</dbReference>
<dbReference type="SUPFAM" id="SSF103473">
    <property type="entry name" value="MFS general substrate transporter"/>
    <property type="match status" value="1"/>
</dbReference>
<dbReference type="InterPro" id="IPR011701">
    <property type="entry name" value="MFS"/>
</dbReference>
<dbReference type="InterPro" id="IPR020846">
    <property type="entry name" value="MFS_dom"/>
</dbReference>
<dbReference type="PANTHER" id="PTHR43129">
    <property type="entry name" value="FOSMIDOMYCIN RESISTANCE PROTEIN"/>
    <property type="match status" value="1"/>
</dbReference>
<feature type="transmembrane region" description="Helical" evidence="4">
    <location>
        <begin position="289"/>
        <end position="307"/>
    </location>
</feature>
<feature type="transmembrane region" description="Helical" evidence="4">
    <location>
        <begin position="170"/>
        <end position="192"/>
    </location>
</feature>
<feature type="transmembrane region" description="Helical" evidence="4">
    <location>
        <begin position="373"/>
        <end position="393"/>
    </location>
</feature>
<name>A0A255XLJ7_9PROT</name>
<evidence type="ECO:0000256" key="4">
    <source>
        <dbReference type="SAM" id="Phobius"/>
    </source>
</evidence>
<dbReference type="CDD" id="cd17478">
    <property type="entry name" value="MFS_FsR"/>
    <property type="match status" value="1"/>
</dbReference>
<evidence type="ECO:0000313" key="6">
    <source>
        <dbReference type="EMBL" id="OYQ17771.1"/>
    </source>
</evidence>
<dbReference type="InterPro" id="IPR036259">
    <property type="entry name" value="MFS_trans_sf"/>
</dbReference>
<keyword evidence="1 4" id="KW-0812">Transmembrane</keyword>
<dbReference type="GO" id="GO:0022857">
    <property type="term" value="F:transmembrane transporter activity"/>
    <property type="evidence" value="ECO:0007669"/>
    <property type="project" value="InterPro"/>
</dbReference>
<accession>A0A255XLJ7</accession>
<proteinExistence type="predicted"/>
<evidence type="ECO:0000256" key="1">
    <source>
        <dbReference type="ARBA" id="ARBA00022692"/>
    </source>
</evidence>
<gene>
    <name evidence="6" type="ORF">CHR90_12370</name>
</gene>
<protein>
    <submittedName>
        <fullName evidence="6">MFS transporter</fullName>
    </submittedName>
</protein>
<feature type="domain" description="Major facilitator superfamily (MFS) profile" evidence="5">
    <location>
        <begin position="17"/>
        <end position="399"/>
    </location>
</feature>
<keyword evidence="7" id="KW-1185">Reference proteome</keyword>
<feature type="transmembrane region" description="Helical" evidence="4">
    <location>
        <begin position="345"/>
        <end position="367"/>
    </location>
</feature>
<dbReference type="GO" id="GO:0005886">
    <property type="term" value="C:plasma membrane"/>
    <property type="evidence" value="ECO:0007669"/>
    <property type="project" value="TreeGrafter"/>
</dbReference>
<feature type="transmembrane region" description="Helical" evidence="4">
    <location>
        <begin position="313"/>
        <end position="333"/>
    </location>
</feature>
<feature type="transmembrane region" description="Helical" evidence="4">
    <location>
        <begin position="53"/>
        <end position="75"/>
    </location>
</feature>
<dbReference type="Proteomes" id="UP000216361">
    <property type="component" value="Unassembled WGS sequence"/>
</dbReference>
<keyword evidence="2 4" id="KW-1133">Transmembrane helix</keyword>
<evidence type="ECO:0000256" key="2">
    <source>
        <dbReference type="ARBA" id="ARBA00022989"/>
    </source>
</evidence>
<sequence length="401" mass="42596">MTQISASPQTVPTLMPVLAVVSVAHFINDVTQALLQASFPVLKSEFLLSFSQLGLLTLVYQMTACIFQPAIGWFTDKNPKPYSLPVGMGFSCTGMMILGLAPSYTVLLIGAAVLGMGSSIFHPEASRLARLASGGRHGFAQSLFQVGGNLGSALGPLVAAFLILPYGQRQLSLLAGGAFVGILLLTGLGRWYQRHGETLRRQRRTEAAERALTLSRARVTGAVLVLMALLLSKYFYTAAFTGYYNFYLIDRFGLPAQTAQICQFLFFAAVAAGTMIGGPVGDRIGRRKVIWGSILGVLPFTLALPYAPLEVTIGLSILIGLVLASAFSAIIAYAQDLIPGRVGMVSGLFFGFAFGIAGIGAAALGVLADWTSITTVFQVCAFLPAMGLLTVLLPDIERDRA</sequence>
<dbReference type="PROSITE" id="PS50850">
    <property type="entry name" value="MFS"/>
    <property type="match status" value="1"/>
</dbReference>
<dbReference type="PANTHER" id="PTHR43129:SF1">
    <property type="entry name" value="FOSMIDOMYCIN RESISTANCE PROTEIN"/>
    <property type="match status" value="1"/>
</dbReference>
<evidence type="ECO:0000256" key="3">
    <source>
        <dbReference type="ARBA" id="ARBA00023136"/>
    </source>
</evidence>
<feature type="transmembrane region" description="Helical" evidence="4">
    <location>
        <begin position="95"/>
        <end position="121"/>
    </location>
</feature>
<dbReference type="RefSeq" id="WP_094409333.1">
    <property type="nucleotide sequence ID" value="NZ_BMJZ01000002.1"/>
</dbReference>
<feature type="transmembrane region" description="Helical" evidence="4">
    <location>
        <begin position="142"/>
        <end position="164"/>
    </location>
</feature>
<reference evidence="6 7" key="1">
    <citation type="submission" date="2017-07" db="EMBL/GenBank/DDBJ databases">
        <title>Elstera cyanobacteriorum sp. nov., a novel bacterium isolated from cyanobacterial aggregates in a eutrophic lake.</title>
        <authorList>
            <person name="Cai H."/>
        </authorList>
    </citation>
    <scope>NUCLEOTIDE SEQUENCE [LARGE SCALE GENOMIC DNA]</scope>
    <source>
        <strain evidence="6 7">TH019</strain>
    </source>
</reference>
<evidence type="ECO:0000313" key="7">
    <source>
        <dbReference type="Proteomes" id="UP000216361"/>
    </source>
</evidence>
<dbReference type="OrthoDB" id="9770492at2"/>
<feature type="transmembrane region" description="Helical" evidence="4">
    <location>
        <begin position="213"/>
        <end position="236"/>
    </location>
</feature>